<dbReference type="PANTHER" id="PTHR11907">
    <property type="entry name" value="AMIDOPHOSPHORIBOSYLTRANSFERASE"/>
    <property type="match status" value="1"/>
</dbReference>
<feature type="binding site" evidence="7 10">
    <location>
        <position position="293"/>
    </location>
    <ligand>
        <name>Mg(2+)</name>
        <dbReference type="ChEBI" id="CHEBI:18420"/>
    </ligand>
</feature>
<accession>A0A537K087</accession>
<dbReference type="EC" id="2.4.2.14" evidence="7"/>
<feature type="binding site" evidence="7 11">
    <location>
        <position position="446"/>
    </location>
    <ligand>
        <name>[4Fe-4S] cluster</name>
        <dbReference type="ChEBI" id="CHEBI:49883"/>
    </ligand>
</feature>
<dbReference type="SUPFAM" id="SSF56235">
    <property type="entry name" value="N-terminal nucleophile aminohydrolases (Ntn hydrolases)"/>
    <property type="match status" value="1"/>
</dbReference>
<dbReference type="InterPro" id="IPR029057">
    <property type="entry name" value="PRTase-like"/>
</dbReference>
<keyword evidence="6 7" id="KW-0315">Glutamine amidotransferase</keyword>
<keyword evidence="7 10" id="KW-0479">Metal-binding</keyword>
<evidence type="ECO:0000256" key="8">
    <source>
        <dbReference type="PIRNR" id="PIRNR000485"/>
    </source>
</evidence>
<dbReference type="InterPro" id="IPR035584">
    <property type="entry name" value="PurF_N"/>
</dbReference>
<feature type="binding site" evidence="7 11">
    <location>
        <position position="246"/>
    </location>
    <ligand>
        <name>[4Fe-4S] cluster</name>
        <dbReference type="ChEBI" id="CHEBI:49883"/>
    </ligand>
</feature>
<comment type="similarity">
    <text evidence="2 7 8">In the C-terminal section; belongs to the purine/pyrimidine phosphoribosyltransferase family.</text>
</comment>
<dbReference type="HAMAP" id="MF_01931">
    <property type="entry name" value="PurF"/>
    <property type="match status" value="1"/>
</dbReference>
<comment type="pathway">
    <text evidence="1 7 8">Purine metabolism; IMP biosynthesis via de novo pathway; N(1)-(5-phospho-D-ribosyl)glycinamide from 5-phospho-alpha-D-ribose 1-diphosphate: step 1/2.</text>
</comment>
<dbReference type="InterPro" id="IPR000836">
    <property type="entry name" value="PRTase_dom"/>
</dbReference>
<feature type="active site" description="Nucleophile" evidence="7 9">
    <location>
        <position position="11"/>
    </location>
</feature>
<comment type="caution">
    <text evidence="13">The sequence shown here is derived from an EMBL/GenBank/DDBJ whole genome shotgun (WGS) entry which is preliminary data.</text>
</comment>
<dbReference type="Proteomes" id="UP000318509">
    <property type="component" value="Unassembled WGS sequence"/>
</dbReference>
<dbReference type="Gene3D" id="3.40.50.2020">
    <property type="match status" value="1"/>
</dbReference>
<evidence type="ECO:0000256" key="11">
    <source>
        <dbReference type="PIRSR" id="PIRSR000485-3"/>
    </source>
</evidence>
<evidence type="ECO:0000313" key="14">
    <source>
        <dbReference type="Proteomes" id="UP000318509"/>
    </source>
</evidence>
<keyword evidence="7" id="KW-0004">4Fe-4S</keyword>
<keyword evidence="4 7" id="KW-0808">Transferase</keyword>
<keyword evidence="7 11" id="KW-0411">Iron-sulfur</keyword>
<evidence type="ECO:0000256" key="1">
    <source>
        <dbReference type="ARBA" id="ARBA00005209"/>
    </source>
</evidence>
<dbReference type="GO" id="GO:0009113">
    <property type="term" value="P:purine nucleobase biosynthetic process"/>
    <property type="evidence" value="ECO:0007669"/>
    <property type="project" value="UniProtKB-UniRule"/>
</dbReference>
<dbReference type="InterPro" id="IPR029055">
    <property type="entry name" value="Ntn_hydrolases_N"/>
</dbReference>
<dbReference type="PROSITE" id="PS51278">
    <property type="entry name" value="GATASE_TYPE_2"/>
    <property type="match status" value="1"/>
</dbReference>
<sequence length="473" mass="50825">MTPWDKLREECGVFGIRTEGAPAAPLAHLGLYALQHRGQESAGIATFDGARTHLVKDMGLVSGVFTPDRLETLSGPTGIGHVRYSTMGSASLENAQPFLEQSPWGTLALAHNGNLVNAPALRRELEDAGHRFRATSDTEVITKLIAASPAPTLEDAVAGCMRRISGAYTVVAMARDTLVAFRDANGIRPLALGRLGRAVAFASESCAFDQIGGESLREVRPGELVVADAAGVRAIQVLPVVRRAACVFEYIYFARPDTVIDRQNVHQVRRRMGRLLACEHPAGADAVIAVPDSGTSAAMGYADASGIPCEVGLIKNRYVGRTFIQPDPSSRDFGVRVKLNPIREVVAGRRIVLVDDSIVRGTTSRQIVRMLRRTGAREIHVRISSPPILNACYYGIDTSSRGELVASRLSVEEIRATIEADSLGYLSINGLIEALGLPRRELCLACLDGRYPTETPTEAMAGRHALETSGLAP</sequence>
<evidence type="ECO:0000256" key="3">
    <source>
        <dbReference type="ARBA" id="ARBA00022676"/>
    </source>
</evidence>
<dbReference type="Pfam" id="PF13522">
    <property type="entry name" value="GATase_6"/>
    <property type="match status" value="1"/>
</dbReference>
<evidence type="ECO:0000256" key="7">
    <source>
        <dbReference type="HAMAP-Rule" id="MF_01931"/>
    </source>
</evidence>
<dbReference type="PIRSF" id="PIRSF000485">
    <property type="entry name" value="Amd_phspho_trans"/>
    <property type="match status" value="1"/>
</dbReference>
<evidence type="ECO:0000256" key="2">
    <source>
        <dbReference type="ARBA" id="ARBA00010138"/>
    </source>
</evidence>
<dbReference type="EMBL" id="VBAK01000128">
    <property type="protein sequence ID" value="TMI89197.1"/>
    <property type="molecule type" value="Genomic_DNA"/>
</dbReference>
<comment type="function">
    <text evidence="7">Catalyzes the formation of phosphoribosylamine from phosphoribosylpyrophosphate (PRPP) and glutamine.</text>
</comment>
<dbReference type="InterPro" id="IPR005854">
    <property type="entry name" value="PurF"/>
</dbReference>
<proteinExistence type="inferred from homology"/>
<keyword evidence="5 7" id="KW-0658">Purine biosynthesis</keyword>
<dbReference type="CDD" id="cd00715">
    <property type="entry name" value="GPATase_N"/>
    <property type="match status" value="1"/>
</dbReference>
<feature type="binding site" evidence="7 11">
    <location>
        <position position="443"/>
    </location>
    <ligand>
        <name>[4Fe-4S] cluster</name>
        <dbReference type="ChEBI" id="CHEBI:49883"/>
    </ligand>
</feature>
<dbReference type="CDD" id="cd06223">
    <property type="entry name" value="PRTases_typeI"/>
    <property type="match status" value="1"/>
</dbReference>
<feature type="binding site" evidence="7 10">
    <location>
        <position position="356"/>
    </location>
    <ligand>
        <name>Mg(2+)</name>
        <dbReference type="ChEBI" id="CHEBI:18420"/>
    </ligand>
</feature>
<dbReference type="SUPFAM" id="SSF53271">
    <property type="entry name" value="PRTase-like"/>
    <property type="match status" value="1"/>
</dbReference>
<evidence type="ECO:0000256" key="5">
    <source>
        <dbReference type="ARBA" id="ARBA00022755"/>
    </source>
</evidence>
<evidence type="ECO:0000256" key="10">
    <source>
        <dbReference type="PIRSR" id="PIRSR000485-2"/>
    </source>
</evidence>
<gene>
    <name evidence="7" type="primary">purF</name>
    <name evidence="13" type="ORF">E6H00_10375</name>
</gene>
<dbReference type="GO" id="GO:0051539">
    <property type="term" value="F:4 iron, 4 sulfur cluster binding"/>
    <property type="evidence" value="ECO:0007669"/>
    <property type="project" value="UniProtKB-KW"/>
</dbReference>
<evidence type="ECO:0000259" key="12">
    <source>
        <dbReference type="PROSITE" id="PS51278"/>
    </source>
</evidence>
<evidence type="ECO:0000313" key="13">
    <source>
        <dbReference type="EMBL" id="TMI89197.1"/>
    </source>
</evidence>
<feature type="domain" description="Glutamine amidotransferase type-2" evidence="12">
    <location>
        <begin position="11"/>
        <end position="230"/>
    </location>
</feature>
<organism evidence="13 14">
    <name type="scientific">Candidatus Segetimicrobium genomatis</name>
    <dbReference type="NCBI Taxonomy" id="2569760"/>
    <lineage>
        <taxon>Bacteria</taxon>
        <taxon>Bacillati</taxon>
        <taxon>Candidatus Sysuimicrobiota</taxon>
        <taxon>Candidatus Sysuimicrobiia</taxon>
        <taxon>Candidatus Sysuimicrobiales</taxon>
        <taxon>Candidatus Segetimicrobiaceae</taxon>
        <taxon>Candidatus Segetimicrobium</taxon>
    </lineage>
</organism>
<dbReference type="AlphaFoldDB" id="A0A537K087"/>
<feature type="binding site" evidence="7 10">
    <location>
        <position position="355"/>
    </location>
    <ligand>
        <name>Mg(2+)</name>
        <dbReference type="ChEBI" id="CHEBI:18420"/>
    </ligand>
</feature>
<evidence type="ECO:0000256" key="4">
    <source>
        <dbReference type="ARBA" id="ARBA00022679"/>
    </source>
</evidence>
<evidence type="ECO:0000256" key="9">
    <source>
        <dbReference type="PIRSR" id="PIRSR000485-1"/>
    </source>
</evidence>
<reference evidence="13 14" key="1">
    <citation type="journal article" date="2019" name="Nat. Microbiol.">
        <title>Mediterranean grassland soil C-N compound turnover is dependent on rainfall and depth, and is mediated by genomically divergent microorganisms.</title>
        <authorList>
            <person name="Diamond S."/>
            <person name="Andeer P.F."/>
            <person name="Li Z."/>
            <person name="Crits-Christoph A."/>
            <person name="Burstein D."/>
            <person name="Anantharaman K."/>
            <person name="Lane K.R."/>
            <person name="Thomas B.C."/>
            <person name="Pan C."/>
            <person name="Northen T.R."/>
            <person name="Banfield J.F."/>
        </authorList>
    </citation>
    <scope>NUCLEOTIDE SEQUENCE [LARGE SCALE GENOMIC DNA]</scope>
    <source>
        <strain evidence="13">NP_3</strain>
    </source>
</reference>
<keyword evidence="7 10" id="KW-0460">Magnesium</keyword>
<dbReference type="InterPro" id="IPR017932">
    <property type="entry name" value="GATase_2_dom"/>
</dbReference>
<comment type="cofactor">
    <cofactor evidence="7 10">
        <name>Mg(2+)</name>
        <dbReference type="ChEBI" id="CHEBI:18420"/>
    </cofactor>
    <text evidence="7 10">Binds 1 Mg(2+) ion per subunit.</text>
</comment>
<keyword evidence="7 11" id="KW-0408">Iron</keyword>
<dbReference type="GO" id="GO:0006189">
    <property type="term" value="P:'de novo' IMP biosynthetic process"/>
    <property type="evidence" value="ECO:0007669"/>
    <property type="project" value="UniProtKB-UniRule"/>
</dbReference>
<name>A0A537K087_9BACT</name>
<protein>
    <recommendedName>
        <fullName evidence="7">Amidophosphoribosyltransferase</fullName>
        <shortName evidence="7">ATase</shortName>
        <ecNumber evidence="7">2.4.2.14</ecNumber>
    </recommendedName>
    <alternativeName>
        <fullName evidence="7">Glutamine phosphoribosylpyrophosphate amidotransferase</fullName>
        <shortName evidence="7">GPATase</shortName>
    </alternativeName>
</protein>
<comment type="catalytic activity">
    <reaction evidence="7 8">
        <text>5-phospho-beta-D-ribosylamine + L-glutamate + diphosphate = 5-phospho-alpha-D-ribose 1-diphosphate + L-glutamine + H2O</text>
        <dbReference type="Rhea" id="RHEA:14905"/>
        <dbReference type="ChEBI" id="CHEBI:15377"/>
        <dbReference type="ChEBI" id="CHEBI:29985"/>
        <dbReference type="ChEBI" id="CHEBI:33019"/>
        <dbReference type="ChEBI" id="CHEBI:58017"/>
        <dbReference type="ChEBI" id="CHEBI:58359"/>
        <dbReference type="ChEBI" id="CHEBI:58681"/>
        <dbReference type="EC" id="2.4.2.14"/>
    </reaction>
</comment>
<dbReference type="GO" id="GO:0004044">
    <property type="term" value="F:amidophosphoribosyltransferase activity"/>
    <property type="evidence" value="ECO:0007669"/>
    <property type="project" value="UniProtKB-UniRule"/>
</dbReference>
<dbReference type="NCBIfam" id="TIGR01134">
    <property type="entry name" value="purF"/>
    <property type="match status" value="1"/>
</dbReference>
<dbReference type="UniPathway" id="UPA00074">
    <property type="reaction ID" value="UER00124"/>
</dbReference>
<comment type="cofactor">
    <cofactor evidence="7 11">
        <name>[4Fe-4S] cluster</name>
        <dbReference type="ChEBI" id="CHEBI:49883"/>
    </cofactor>
    <text evidence="7 11">Binds 1 [4Fe-4S] cluster per subunit.</text>
</comment>
<feature type="binding site" evidence="7 11">
    <location>
        <position position="392"/>
    </location>
    <ligand>
        <name>[4Fe-4S] cluster</name>
        <dbReference type="ChEBI" id="CHEBI:49883"/>
    </ligand>
</feature>
<keyword evidence="3 7" id="KW-0328">Glycosyltransferase</keyword>
<dbReference type="GO" id="GO:0000287">
    <property type="term" value="F:magnesium ion binding"/>
    <property type="evidence" value="ECO:0007669"/>
    <property type="project" value="UniProtKB-UniRule"/>
</dbReference>
<evidence type="ECO:0000256" key="6">
    <source>
        <dbReference type="ARBA" id="ARBA00022962"/>
    </source>
</evidence>
<dbReference type="Gene3D" id="3.60.20.10">
    <property type="entry name" value="Glutamine Phosphoribosylpyrophosphate, subunit 1, domain 1"/>
    <property type="match status" value="1"/>
</dbReference>